<protein>
    <submittedName>
        <fullName evidence="1">Uncharacterized protein</fullName>
    </submittedName>
</protein>
<reference evidence="1 2" key="1">
    <citation type="submission" date="2016-07" db="EMBL/GenBank/DDBJ databases">
        <title>Pervasive Adenine N6-methylation of Active Genes in Fungi.</title>
        <authorList>
            <consortium name="DOE Joint Genome Institute"/>
            <person name="Mondo S.J."/>
            <person name="Dannebaum R.O."/>
            <person name="Kuo R.C."/>
            <person name="Labutti K."/>
            <person name="Haridas S."/>
            <person name="Kuo A."/>
            <person name="Salamov A."/>
            <person name="Ahrendt S.R."/>
            <person name="Lipzen A."/>
            <person name="Sullivan W."/>
            <person name="Andreopoulos W.B."/>
            <person name="Clum A."/>
            <person name="Lindquist E."/>
            <person name="Daum C."/>
            <person name="Ramamoorthy G.K."/>
            <person name="Gryganskyi A."/>
            <person name="Culley D."/>
            <person name="Magnuson J.K."/>
            <person name="James T.Y."/>
            <person name="O'Malley M.A."/>
            <person name="Stajich J.E."/>
            <person name="Spatafora J.W."/>
            <person name="Visel A."/>
            <person name="Grigoriev I.V."/>
        </authorList>
    </citation>
    <scope>NUCLEOTIDE SEQUENCE [LARGE SCALE GENOMIC DNA]</scope>
    <source>
        <strain evidence="1 2">ATCC 12442</strain>
    </source>
</reference>
<dbReference type="GeneID" id="63802516"/>
<organism evidence="1 2">
    <name type="scientific">Linderina pennispora</name>
    <dbReference type="NCBI Taxonomy" id="61395"/>
    <lineage>
        <taxon>Eukaryota</taxon>
        <taxon>Fungi</taxon>
        <taxon>Fungi incertae sedis</taxon>
        <taxon>Zoopagomycota</taxon>
        <taxon>Kickxellomycotina</taxon>
        <taxon>Kickxellomycetes</taxon>
        <taxon>Kickxellales</taxon>
        <taxon>Kickxellaceae</taxon>
        <taxon>Linderina</taxon>
    </lineage>
</organism>
<evidence type="ECO:0000313" key="2">
    <source>
        <dbReference type="Proteomes" id="UP000193922"/>
    </source>
</evidence>
<gene>
    <name evidence="1" type="ORF">DL89DRAFT_262428</name>
</gene>
<dbReference type="AlphaFoldDB" id="A0A1Y1VSX1"/>
<sequence length="156" mass="16310">MTTTKSRSFPVDVNVTAALIDDVHTDVAVLGFANCVVVLITQLASVGSIIQAVTSRVSYNDGEFGDLVEVDDVPVDIKFVLGNAKCVQGSVAVPDLRHARCPEQTQAEPARHPAAGAGHRAQGAGWVQPAATRGWRRRISSGQPHLCNCAGVAVAG</sequence>
<comment type="caution">
    <text evidence="1">The sequence shown here is derived from an EMBL/GenBank/DDBJ whole genome shotgun (WGS) entry which is preliminary data.</text>
</comment>
<name>A0A1Y1VSX1_9FUNG</name>
<proteinExistence type="predicted"/>
<dbReference type="RefSeq" id="XP_040739246.1">
    <property type="nucleotide sequence ID" value="XM_040885868.1"/>
</dbReference>
<dbReference type="Gene3D" id="3.30.230.90">
    <property type="match status" value="1"/>
</dbReference>
<dbReference type="InterPro" id="IPR053720">
    <property type="entry name" value="Psm_Assembly_Chaperone"/>
</dbReference>
<dbReference type="Proteomes" id="UP000193922">
    <property type="component" value="Unassembled WGS sequence"/>
</dbReference>
<accession>A0A1Y1VSX1</accession>
<keyword evidence="2" id="KW-1185">Reference proteome</keyword>
<evidence type="ECO:0000313" key="1">
    <source>
        <dbReference type="EMBL" id="ORX64391.1"/>
    </source>
</evidence>
<dbReference type="EMBL" id="MCFD01000097">
    <property type="protein sequence ID" value="ORX64391.1"/>
    <property type="molecule type" value="Genomic_DNA"/>
</dbReference>
<dbReference type="OrthoDB" id="5593278at2759"/>